<name>A0A7C1VY01_DESA2</name>
<gene>
    <name evidence="2" type="ORF">ENI35_05885</name>
</gene>
<sequence>MKKKDGRFKKLFSFYKKDLFSWLKPPKLLFSLGCFFLSSLCIAFILYPHLILPLKSYHLGDIAQTDIRAKHDFLVEDSLTTEKYRQQAREKIAPVYKFDE</sequence>
<evidence type="ECO:0000313" key="2">
    <source>
        <dbReference type="EMBL" id="HEC68319.1"/>
    </source>
</evidence>
<dbReference type="AlphaFoldDB" id="A0A7C1VY01"/>
<dbReference type="Pfam" id="PF07697">
    <property type="entry name" value="7TMR-HDED"/>
    <property type="match status" value="1"/>
</dbReference>
<accession>A0A7C1VY01</accession>
<dbReference type="InterPro" id="IPR011624">
    <property type="entry name" value="Metal-dep_PHydrolase_7TM_extra"/>
</dbReference>
<feature type="non-terminal residue" evidence="2">
    <location>
        <position position="100"/>
    </location>
</feature>
<evidence type="ECO:0000259" key="1">
    <source>
        <dbReference type="Pfam" id="PF07697"/>
    </source>
</evidence>
<comment type="caution">
    <text evidence="2">The sequence shown here is derived from an EMBL/GenBank/DDBJ whole genome shotgun (WGS) entry which is preliminary data.</text>
</comment>
<proteinExistence type="predicted"/>
<feature type="domain" description="Metal-dependent phosphohydrolase 7TM extracellular" evidence="1">
    <location>
        <begin position="59"/>
        <end position="100"/>
    </location>
</feature>
<dbReference type="Proteomes" id="UP000885738">
    <property type="component" value="Unassembled WGS sequence"/>
</dbReference>
<protein>
    <recommendedName>
        <fullName evidence="1">Metal-dependent phosphohydrolase 7TM extracellular domain-containing protein</fullName>
    </recommendedName>
</protein>
<dbReference type="EMBL" id="DRIH01000206">
    <property type="protein sequence ID" value="HEC68319.1"/>
    <property type="molecule type" value="Genomic_DNA"/>
</dbReference>
<organism evidence="2">
    <name type="scientific">Desulfofervidus auxilii</name>
    <dbReference type="NCBI Taxonomy" id="1621989"/>
    <lineage>
        <taxon>Bacteria</taxon>
        <taxon>Pseudomonadati</taxon>
        <taxon>Thermodesulfobacteriota</taxon>
        <taxon>Candidatus Desulfofervidia</taxon>
        <taxon>Candidatus Desulfofervidales</taxon>
        <taxon>Candidatus Desulfofervidaceae</taxon>
        <taxon>Candidatus Desulfofervidus</taxon>
    </lineage>
</organism>
<reference evidence="2" key="1">
    <citation type="journal article" date="2020" name="mSystems">
        <title>Genome- and Community-Level Interaction Insights into Carbon Utilization and Element Cycling Functions of Hydrothermarchaeota in Hydrothermal Sediment.</title>
        <authorList>
            <person name="Zhou Z."/>
            <person name="Liu Y."/>
            <person name="Xu W."/>
            <person name="Pan J."/>
            <person name="Luo Z.H."/>
            <person name="Li M."/>
        </authorList>
    </citation>
    <scope>NUCLEOTIDE SEQUENCE [LARGE SCALE GENOMIC DNA]</scope>
    <source>
        <strain evidence="2">HyVt-389</strain>
    </source>
</reference>